<proteinExistence type="predicted"/>
<dbReference type="AlphaFoldDB" id="A0A835Q5S0"/>
<comment type="caution">
    <text evidence="1">The sequence shown here is derived from an EMBL/GenBank/DDBJ whole genome shotgun (WGS) entry which is preliminary data.</text>
</comment>
<reference evidence="1 2" key="1">
    <citation type="journal article" date="2020" name="Nat. Food">
        <title>A phased Vanilla planifolia genome enables genetic improvement of flavour and production.</title>
        <authorList>
            <person name="Hasing T."/>
            <person name="Tang H."/>
            <person name="Brym M."/>
            <person name="Khazi F."/>
            <person name="Huang T."/>
            <person name="Chambers A.H."/>
        </authorList>
    </citation>
    <scope>NUCLEOTIDE SEQUENCE [LARGE SCALE GENOMIC DNA]</scope>
    <source>
        <tissue evidence="1">Leaf</tissue>
    </source>
</reference>
<evidence type="ECO:0000313" key="1">
    <source>
        <dbReference type="EMBL" id="KAG0466881.1"/>
    </source>
</evidence>
<gene>
    <name evidence="1" type="ORF">HPP92_018461</name>
</gene>
<keyword evidence="2" id="KW-1185">Reference proteome</keyword>
<dbReference type="EMBL" id="JADCNL010000009">
    <property type="protein sequence ID" value="KAG0466881.1"/>
    <property type="molecule type" value="Genomic_DNA"/>
</dbReference>
<evidence type="ECO:0000313" key="2">
    <source>
        <dbReference type="Proteomes" id="UP000636800"/>
    </source>
</evidence>
<accession>A0A835Q5S0</accession>
<protein>
    <submittedName>
        <fullName evidence="1">Uncharacterized protein</fullName>
    </submittedName>
</protein>
<name>A0A835Q5S0_VANPL</name>
<organism evidence="1 2">
    <name type="scientific">Vanilla planifolia</name>
    <name type="common">Vanilla</name>
    <dbReference type="NCBI Taxonomy" id="51239"/>
    <lineage>
        <taxon>Eukaryota</taxon>
        <taxon>Viridiplantae</taxon>
        <taxon>Streptophyta</taxon>
        <taxon>Embryophyta</taxon>
        <taxon>Tracheophyta</taxon>
        <taxon>Spermatophyta</taxon>
        <taxon>Magnoliopsida</taxon>
        <taxon>Liliopsida</taxon>
        <taxon>Asparagales</taxon>
        <taxon>Orchidaceae</taxon>
        <taxon>Vanilloideae</taxon>
        <taxon>Vanilleae</taxon>
        <taxon>Vanilla</taxon>
    </lineage>
</organism>
<dbReference type="Proteomes" id="UP000636800">
    <property type="component" value="Unassembled WGS sequence"/>
</dbReference>
<sequence>MAEARGAVARTRDGRWRGVLGGEIRNIVAVGGPKRTGEVRVESWGRAAQGGFPPCVSLAGSPAAQASLLLGMVPWKG</sequence>